<evidence type="ECO:0000256" key="1">
    <source>
        <dbReference type="SAM" id="MobiDB-lite"/>
    </source>
</evidence>
<feature type="compositionally biased region" description="Basic and acidic residues" evidence="1">
    <location>
        <begin position="160"/>
        <end position="173"/>
    </location>
</feature>
<dbReference type="PANTHER" id="PTHR30595">
    <property type="entry name" value="GLPR-RELATED TRANSCRIPTIONAL REPRESSOR"/>
    <property type="match status" value="1"/>
</dbReference>
<gene>
    <name evidence="3" type="ORF">AK829_10300</name>
</gene>
<dbReference type="EMBL" id="CP012342">
    <property type="protein sequence ID" value="AKV60001.1"/>
    <property type="molecule type" value="Genomic_DNA"/>
</dbReference>
<dbReference type="Pfam" id="PF13749">
    <property type="entry name" value="HATPase_c_4"/>
    <property type="match status" value="1"/>
</dbReference>
<feature type="domain" description="Schlafen AlbA-2" evidence="2">
    <location>
        <begin position="31"/>
        <end position="149"/>
    </location>
</feature>
<evidence type="ECO:0000313" key="3">
    <source>
        <dbReference type="EMBL" id="AKV60001.1"/>
    </source>
</evidence>
<dbReference type="PATRIC" id="fig|156976.3.peg.2075"/>
<dbReference type="Gene3D" id="6.10.10.130">
    <property type="match status" value="1"/>
</dbReference>
<evidence type="ECO:0000313" key="4">
    <source>
        <dbReference type="Proteomes" id="UP000060016"/>
    </source>
</evidence>
<dbReference type="Gene3D" id="3.30.950.30">
    <property type="entry name" value="Schlafen, AAA domain"/>
    <property type="match status" value="1"/>
</dbReference>
<dbReference type="InterPro" id="IPR038461">
    <property type="entry name" value="Schlafen_AlbA_2_dom_sf"/>
</dbReference>
<dbReference type="PANTHER" id="PTHR30595:SF6">
    <property type="entry name" value="SCHLAFEN ALBA-2 DOMAIN-CONTAINING PROTEIN"/>
    <property type="match status" value="1"/>
</dbReference>
<keyword evidence="4" id="KW-1185">Reference proteome</keyword>
<accession>A0A0K1RFK6</accession>
<evidence type="ECO:0000259" key="2">
    <source>
        <dbReference type="Pfam" id="PF04326"/>
    </source>
</evidence>
<dbReference type="RefSeq" id="WP_070494501.1">
    <property type="nucleotide sequence ID" value="NZ_CP012342.1"/>
</dbReference>
<dbReference type="Gene3D" id="3.30.565.60">
    <property type="match status" value="1"/>
</dbReference>
<dbReference type="KEGG" id="crie:AK829_10300"/>
<dbReference type="STRING" id="156976.AK829_10300"/>
<feature type="region of interest" description="Disordered" evidence="1">
    <location>
        <begin position="153"/>
        <end position="179"/>
    </location>
</feature>
<organism evidence="3 4">
    <name type="scientific">Corynebacterium riegelii</name>
    <dbReference type="NCBI Taxonomy" id="156976"/>
    <lineage>
        <taxon>Bacteria</taxon>
        <taxon>Bacillati</taxon>
        <taxon>Actinomycetota</taxon>
        <taxon>Actinomycetes</taxon>
        <taxon>Mycobacteriales</taxon>
        <taxon>Corynebacteriaceae</taxon>
        <taxon>Corynebacterium</taxon>
    </lineage>
</organism>
<dbReference type="Pfam" id="PF04326">
    <property type="entry name" value="SLFN_AlbA_2"/>
    <property type="match status" value="1"/>
</dbReference>
<proteinExistence type="predicted"/>
<dbReference type="InterPro" id="IPR038475">
    <property type="entry name" value="RecG_C_sf"/>
</dbReference>
<dbReference type="AlphaFoldDB" id="A0A0K1RFK6"/>
<dbReference type="InterPro" id="IPR007421">
    <property type="entry name" value="Schlafen_AlbA_2_dom"/>
</dbReference>
<name>A0A0K1RFK6_9CORY</name>
<sequence length="578" mass="63287">MNTQASFAALPPFVASALENIYEGQTADSQESLTLEFKEDPSLRVGADRARAGLMEKLIDEAVCMANSDAGTGYIVVGVADKTPGPDAFLGCELGEEDVAQSIFGHTVPNMNVVVTEHHVWGVRLLVIYVPEARALYTRKNGAAKRRQADAKFSCAPMTEEQRRSIDAARRNPDFSNEPSDVAVEDLRLPVIEEARRMLRAHRQRSGSDALVPATTAGLLKELGLLRDDARLKRAGEILLADPDPTDIVIQHLWRDFPGSDPKVTEISEPILLALPRLRRIIAEKGNQEIERVLFDDGTETAIPRFPAQAVDEVVSNAVIHRDWRIPGPVVVEQSNRTLKVSSPGPLPPGVSVGRLLSTPSVPRNNRLMAAMRTLGLAEESSRGFDRMWAAMIRSGRDVPEVEATPAHVQVILAAQEPDTNFVKGLQRLSQRYGEALMNSVDALIVLWHLNSAPIITEHTAAEKTQSSPLLVRELMSEMVDRGVLQAVRDADEWVLSDEARNLLGLANREGLPTVSVQEWVEARLADGEALQASDIATFAGISPVEAGRILRHLRSLGRARIDPTGPQRGRGTRWISA</sequence>
<reference evidence="3 4" key="1">
    <citation type="submission" date="2015-08" db="EMBL/GenBank/DDBJ databases">
        <authorList>
            <person name="Babu N.S."/>
            <person name="Beckwith C.J."/>
            <person name="Beseler K.G."/>
            <person name="Brison A."/>
            <person name="Carone J.V."/>
            <person name="Caskin T.P."/>
            <person name="Diamond M."/>
            <person name="Durham M.E."/>
            <person name="Foxe J.M."/>
            <person name="Go M."/>
            <person name="Henderson B.A."/>
            <person name="Jones I.B."/>
            <person name="McGettigan J.A."/>
            <person name="Micheletti S.J."/>
            <person name="Nasrallah M.E."/>
            <person name="Ortiz D."/>
            <person name="Piller C.R."/>
            <person name="Privatt S.R."/>
            <person name="Schneider S.L."/>
            <person name="Sharp S."/>
            <person name="Smith T.C."/>
            <person name="Stanton J.D."/>
            <person name="Ullery H.E."/>
            <person name="Wilson R.J."/>
            <person name="Serrano M.G."/>
            <person name="Buck G."/>
            <person name="Lee V."/>
            <person name="Wang Y."/>
            <person name="Carvalho R."/>
            <person name="Voegtly L."/>
            <person name="Shi R."/>
            <person name="Duckworth R."/>
            <person name="Johnson A."/>
            <person name="Loviza R."/>
            <person name="Walstead R."/>
            <person name="Shah Z."/>
            <person name="Kiflezghi M."/>
            <person name="Wade K."/>
            <person name="Ball S.L."/>
            <person name="Bradley K.W."/>
            <person name="Asai D.J."/>
            <person name="Bowman C.A."/>
            <person name="Russell D.A."/>
            <person name="Pope W.H."/>
            <person name="Jacobs-Sera D."/>
            <person name="Hendrix R.W."/>
            <person name="Hatfull G.F."/>
        </authorList>
    </citation>
    <scope>NUCLEOTIDE SEQUENCE [LARGE SCALE GENOMIC DNA]</scope>
    <source>
        <strain evidence="3 4">PUDD_83A45</strain>
    </source>
</reference>
<protein>
    <submittedName>
        <fullName evidence="3">AAA family ATPase</fullName>
    </submittedName>
</protein>
<dbReference type="Proteomes" id="UP000060016">
    <property type="component" value="Chromosome"/>
</dbReference>